<accession>A0A1J0GLG6</accession>
<evidence type="ECO:0000313" key="4">
    <source>
        <dbReference type="Proteomes" id="UP000182569"/>
    </source>
</evidence>
<keyword evidence="4" id="KW-1185">Reference proteome</keyword>
<gene>
    <name evidence="3" type="ORF">A7L45_20240</name>
</gene>
<dbReference type="InterPro" id="IPR001296">
    <property type="entry name" value="Glyco_trans_1"/>
</dbReference>
<dbReference type="Proteomes" id="UP000182569">
    <property type="component" value="Chromosome"/>
</dbReference>
<evidence type="ECO:0000256" key="1">
    <source>
        <dbReference type="ARBA" id="ARBA00022679"/>
    </source>
</evidence>
<feature type="domain" description="Glycosyl transferase family 1" evidence="2">
    <location>
        <begin position="281"/>
        <end position="437"/>
    </location>
</feature>
<evidence type="ECO:0000313" key="3">
    <source>
        <dbReference type="EMBL" id="APC42220.1"/>
    </source>
</evidence>
<dbReference type="PANTHER" id="PTHR46401:SF2">
    <property type="entry name" value="GLYCOSYLTRANSFERASE WBBK-RELATED"/>
    <property type="match status" value="1"/>
</dbReference>
<dbReference type="SUPFAM" id="SSF53756">
    <property type="entry name" value="UDP-Glycosyltransferase/glycogen phosphorylase"/>
    <property type="match status" value="1"/>
</dbReference>
<reference evidence="4" key="1">
    <citation type="journal article" date="2016" name="Front. Microbiol.">
        <title>Complete Genome Sequence of Clostridium estertheticum DSM 8809, a Microbe Identified in Spoiled Vacuum Packed Beef.</title>
        <authorList>
            <person name="Yu Z."/>
            <person name="Gunn L."/>
            <person name="Brennan E."/>
            <person name="Reid R."/>
            <person name="Wall P.G."/>
            <person name="Gaora O.P."/>
            <person name="Hurley D."/>
            <person name="Bolton D."/>
            <person name="Fanning S."/>
        </authorList>
    </citation>
    <scope>NUCLEOTIDE SEQUENCE [LARGE SCALE GENOMIC DNA]</scope>
    <source>
        <strain evidence="4">DSM 8809</strain>
    </source>
</reference>
<protein>
    <recommendedName>
        <fullName evidence="2">Glycosyl transferase family 1 domain-containing protein</fullName>
    </recommendedName>
</protein>
<dbReference type="Gene3D" id="3.40.50.2000">
    <property type="entry name" value="Glycogen Phosphorylase B"/>
    <property type="match status" value="2"/>
</dbReference>
<proteinExistence type="predicted"/>
<sequence>MKILHYSLGLPPLRTGGLTKYSVDLMLKQVAGGNNVTILYPGHFTIDKKLRIDENKSFKGVKVYEILNPIGIPLLSGIPSPETYFKNRDINVYRDFLKESKVKILHIHTLMGLDKELVAAAKELNIKTIFTSHDYFGICPKVNLIDLQGEICEEYNNGENCITCNRNGYSSSLVFFMQSRPYRYLKNSSIIKKLRAYKQKLIIKKNHELTETELINEEKNNKNNPSASGYVRFRKNSIDILNNMDFIHYNSSVAKNTYERYINNVNSRVLNISHSNIKDNRIKKHSNIKEPLKITYIGSIEKYKGLYFLLDVLRQLLKNNISKWNLNVYGKNVNINIDEFMGKVKIKGTYVYSDLEELFKNTDILIVPSIWYETFGYIALEAFSYAVPVILTDLVGFKDMVKSGTTGIVIKADEDELYKSLGSIVEDREKLSYINNNILNLASIYTMEKHALDIMELYSGLIKE</sequence>
<dbReference type="GO" id="GO:0016757">
    <property type="term" value="F:glycosyltransferase activity"/>
    <property type="evidence" value="ECO:0007669"/>
    <property type="project" value="InterPro"/>
</dbReference>
<name>A0A1J0GLG6_9CLOT</name>
<dbReference type="PANTHER" id="PTHR46401">
    <property type="entry name" value="GLYCOSYLTRANSFERASE WBBK-RELATED"/>
    <property type="match status" value="1"/>
</dbReference>
<organism evidence="3 4">
    <name type="scientific">Clostridium estertheticum subsp. estertheticum</name>
    <dbReference type="NCBI Taxonomy" id="1552"/>
    <lineage>
        <taxon>Bacteria</taxon>
        <taxon>Bacillati</taxon>
        <taxon>Bacillota</taxon>
        <taxon>Clostridia</taxon>
        <taxon>Eubacteriales</taxon>
        <taxon>Clostridiaceae</taxon>
        <taxon>Clostridium</taxon>
    </lineage>
</organism>
<dbReference type="Pfam" id="PF00534">
    <property type="entry name" value="Glycos_transf_1"/>
    <property type="match status" value="1"/>
</dbReference>
<keyword evidence="1" id="KW-0808">Transferase</keyword>
<evidence type="ECO:0000259" key="2">
    <source>
        <dbReference type="Pfam" id="PF00534"/>
    </source>
</evidence>
<dbReference type="AlphaFoldDB" id="A0A1J0GLG6"/>
<dbReference type="STRING" id="1552.A7L45_20240"/>
<dbReference type="EMBL" id="CP015756">
    <property type="protein sequence ID" value="APC42220.1"/>
    <property type="molecule type" value="Genomic_DNA"/>
</dbReference>
<dbReference type="KEGG" id="ceu:A7L45_20240"/>